<keyword evidence="3" id="KW-1185">Reference proteome</keyword>
<proteinExistence type="predicted"/>
<sequence length="85" mass="9440">MDVLPPGNIPVHPDPAHRNGRDPEGPEYQSPRVQNLSVILPPSDLIRRPESVVPQRPLTDTRIPGHSPLPPKPSEEEPQTVERAH</sequence>
<gene>
    <name evidence="2" type="ORF">CMUS01_02799</name>
</gene>
<evidence type="ECO:0000313" key="2">
    <source>
        <dbReference type="EMBL" id="KAF6842738.1"/>
    </source>
</evidence>
<comment type="caution">
    <text evidence="2">The sequence shown here is derived from an EMBL/GenBank/DDBJ whole genome shotgun (WGS) entry which is preliminary data.</text>
</comment>
<reference evidence="2" key="1">
    <citation type="journal article" date="2020" name="Phytopathology">
        <title>Genome Sequence Resources of Colletotrichum truncatum, C. plurivorum, C. musicola, and C. sojae: Four Species Pathogenic to Soybean (Glycine max).</title>
        <authorList>
            <person name="Rogerio F."/>
            <person name="Boufleur T.R."/>
            <person name="Ciampi-Guillardi M."/>
            <person name="Sukno S.A."/>
            <person name="Thon M.R."/>
            <person name="Massola Junior N.S."/>
            <person name="Baroncelli R."/>
        </authorList>
    </citation>
    <scope>NUCLEOTIDE SEQUENCE</scope>
    <source>
        <strain evidence="2">LFN0074</strain>
    </source>
</reference>
<feature type="compositionally biased region" description="Basic and acidic residues" evidence="1">
    <location>
        <begin position="14"/>
        <end position="24"/>
    </location>
</feature>
<evidence type="ECO:0000256" key="1">
    <source>
        <dbReference type="SAM" id="MobiDB-lite"/>
    </source>
</evidence>
<organism evidence="2 3">
    <name type="scientific">Colletotrichum musicola</name>
    <dbReference type="NCBI Taxonomy" id="2175873"/>
    <lineage>
        <taxon>Eukaryota</taxon>
        <taxon>Fungi</taxon>
        <taxon>Dikarya</taxon>
        <taxon>Ascomycota</taxon>
        <taxon>Pezizomycotina</taxon>
        <taxon>Sordariomycetes</taxon>
        <taxon>Hypocreomycetidae</taxon>
        <taxon>Glomerellales</taxon>
        <taxon>Glomerellaceae</taxon>
        <taxon>Colletotrichum</taxon>
        <taxon>Colletotrichum orchidearum species complex</taxon>
    </lineage>
</organism>
<accession>A0A8H6NUD5</accession>
<name>A0A8H6NUD5_9PEZI</name>
<evidence type="ECO:0000313" key="3">
    <source>
        <dbReference type="Proteomes" id="UP000639643"/>
    </source>
</evidence>
<dbReference type="EMBL" id="WIGM01000061">
    <property type="protein sequence ID" value="KAF6842738.1"/>
    <property type="molecule type" value="Genomic_DNA"/>
</dbReference>
<protein>
    <submittedName>
        <fullName evidence="2">Uncharacterized protein</fullName>
    </submittedName>
</protein>
<dbReference type="Proteomes" id="UP000639643">
    <property type="component" value="Unassembled WGS sequence"/>
</dbReference>
<feature type="region of interest" description="Disordered" evidence="1">
    <location>
        <begin position="1"/>
        <end position="85"/>
    </location>
</feature>
<dbReference type="AlphaFoldDB" id="A0A8H6NUD5"/>